<name>A0ABQ8TQB5_PERAM</name>
<protein>
    <recommendedName>
        <fullName evidence="1">RdRp catalytic domain-containing protein</fullName>
    </recommendedName>
</protein>
<proteinExistence type="predicted"/>
<dbReference type="InterPro" id="IPR007094">
    <property type="entry name" value="RNA-dir_pol_PSvirus"/>
</dbReference>
<dbReference type="InterPro" id="IPR001205">
    <property type="entry name" value="RNA-dir_pol_C"/>
</dbReference>
<evidence type="ECO:0000313" key="3">
    <source>
        <dbReference type="Proteomes" id="UP001148838"/>
    </source>
</evidence>
<sequence length="295" mass="33771">MKGDIRKDPDAVQGVRHFWHYVKGGNHIQPPDCMAFARSHVCQCGERKVRAIWGYPTTLTFGEAVFTKPLIEAYKDMAEHARPIAYGFEIATGGMRKVINRFGQYEYFSALDFSSFDKTVPAWMIDLAFDILLENIDLVNYQDHGVADGRRMLLMYYYLKQYFINTIIRTSTGSRFQKFSRVGSGSYFTQLVGSVCNGIVVNWLSLSFDGVFPLEKLYMGDDSLVATHSLWSLDQCQRLVRRLGMSINMSKSQSQHDLHSIKFLGYTINHGIPTKPFDDWMTALCFPEFPDEILT</sequence>
<dbReference type="Pfam" id="PF00680">
    <property type="entry name" value="RdRP_1"/>
    <property type="match status" value="1"/>
</dbReference>
<evidence type="ECO:0000259" key="1">
    <source>
        <dbReference type="PROSITE" id="PS50507"/>
    </source>
</evidence>
<accession>A0ABQ8TQB5</accession>
<dbReference type="PROSITE" id="PS50507">
    <property type="entry name" value="RDRP_SSRNA_POS"/>
    <property type="match status" value="1"/>
</dbReference>
<dbReference type="EMBL" id="JAJSOF020000003">
    <property type="protein sequence ID" value="KAJ4448886.1"/>
    <property type="molecule type" value="Genomic_DNA"/>
</dbReference>
<dbReference type="InterPro" id="IPR043502">
    <property type="entry name" value="DNA/RNA_pol_sf"/>
</dbReference>
<dbReference type="Proteomes" id="UP001148838">
    <property type="component" value="Unassembled WGS sequence"/>
</dbReference>
<comment type="caution">
    <text evidence="2">The sequence shown here is derived from an EMBL/GenBank/DDBJ whole genome shotgun (WGS) entry which is preliminary data.</text>
</comment>
<evidence type="ECO:0000313" key="2">
    <source>
        <dbReference type="EMBL" id="KAJ4448886.1"/>
    </source>
</evidence>
<dbReference type="SUPFAM" id="SSF56672">
    <property type="entry name" value="DNA/RNA polymerases"/>
    <property type="match status" value="1"/>
</dbReference>
<keyword evidence="3" id="KW-1185">Reference proteome</keyword>
<gene>
    <name evidence="2" type="ORF">ANN_00277</name>
</gene>
<reference evidence="2 3" key="1">
    <citation type="journal article" date="2022" name="Allergy">
        <title>Genome assembly and annotation of Periplaneta americana reveal a comprehensive cockroach allergen profile.</title>
        <authorList>
            <person name="Wang L."/>
            <person name="Xiong Q."/>
            <person name="Saelim N."/>
            <person name="Wang L."/>
            <person name="Nong W."/>
            <person name="Wan A.T."/>
            <person name="Shi M."/>
            <person name="Liu X."/>
            <person name="Cao Q."/>
            <person name="Hui J.H.L."/>
            <person name="Sookrung N."/>
            <person name="Leung T.F."/>
            <person name="Tungtrongchitr A."/>
            <person name="Tsui S.K.W."/>
        </authorList>
    </citation>
    <scope>NUCLEOTIDE SEQUENCE [LARGE SCALE GENOMIC DNA]</scope>
    <source>
        <strain evidence="2">PWHHKU_190912</strain>
    </source>
</reference>
<feature type="domain" description="RdRp catalytic" evidence="1">
    <location>
        <begin position="106"/>
        <end position="235"/>
    </location>
</feature>
<organism evidence="2 3">
    <name type="scientific">Periplaneta americana</name>
    <name type="common">American cockroach</name>
    <name type="synonym">Blatta americana</name>
    <dbReference type="NCBI Taxonomy" id="6978"/>
    <lineage>
        <taxon>Eukaryota</taxon>
        <taxon>Metazoa</taxon>
        <taxon>Ecdysozoa</taxon>
        <taxon>Arthropoda</taxon>
        <taxon>Hexapoda</taxon>
        <taxon>Insecta</taxon>
        <taxon>Pterygota</taxon>
        <taxon>Neoptera</taxon>
        <taxon>Polyneoptera</taxon>
        <taxon>Dictyoptera</taxon>
        <taxon>Blattodea</taxon>
        <taxon>Blattoidea</taxon>
        <taxon>Blattidae</taxon>
        <taxon>Blattinae</taxon>
        <taxon>Periplaneta</taxon>
    </lineage>
</organism>